<accession>A0ABQ6AA35</accession>
<evidence type="ECO:0000313" key="2">
    <source>
        <dbReference type="EMBL" id="GLR67477.1"/>
    </source>
</evidence>
<name>A0ABQ6AA35_9PROT</name>
<feature type="domain" description="AB hydrolase-1" evidence="1">
    <location>
        <begin position="21"/>
        <end position="136"/>
    </location>
</feature>
<dbReference type="SUPFAM" id="SSF53474">
    <property type="entry name" value="alpha/beta-Hydrolases"/>
    <property type="match status" value="1"/>
</dbReference>
<dbReference type="InterPro" id="IPR029058">
    <property type="entry name" value="AB_hydrolase_fold"/>
</dbReference>
<proteinExistence type="predicted"/>
<organism evidence="2 3">
    <name type="scientific">Acidocella aquatica</name>
    <dbReference type="NCBI Taxonomy" id="1922313"/>
    <lineage>
        <taxon>Bacteria</taxon>
        <taxon>Pseudomonadati</taxon>
        <taxon>Pseudomonadota</taxon>
        <taxon>Alphaproteobacteria</taxon>
        <taxon>Acetobacterales</taxon>
        <taxon>Acidocellaceae</taxon>
        <taxon>Acidocella</taxon>
    </lineage>
</organism>
<dbReference type="InterPro" id="IPR000639">
    <property type="entry name" value="Epox_hydrolase-like"/>
</dbReference>
<sequence length="287" mass="32630">MPKIALNGIEINYRAEGQGEALVLVHNLTSNIEGFDDNFPVFSKYYRTIAADIRGHGLTTHLEDPARANAFYNFDRMAEDQIALLDHLGVDKFYLFGQAYWGANTALHLFDRIPERVKGIVISSASMIISDEHHKPYEPLGEAGKQNFLRMHALAREQGMMAVYRDRLEYGQFWGPKVLNSPEILKVFTKAHELTSVAAFVTPPYLTPERRAGIAQRLRAAKVPVMLLVGEDEAAHNRKYFISEMRRDYPDIHVMMIPESGHYPTIENPRDFNQALLDFYAGVARYG</sequence>
<evidence type="ECO:0000313" key="3">
    <source>
        <dbReference type="Proteomes" id="UP001156641"/>
    </source>
</evidence>
<dbReference type="EMBL" id="BSOS01000067">
    <property type="protein sequence ID" value="GLR67477.1"/>
    <property type="molecule type" value="Genomic_DNA"/>
</dbReference>
<dbReference type="PRINTS" id="PR00412">
    <property type="entry name" value="EPOXHYDRLASE"/>
</dbReference>
<dbReference type="RefSeq" id="WP_284258214.1">
    <property type="nucleotide sequence ID" value="NZ_BSOS01000067.1"/>
</dbReference>
<keyword evidence="3" id="KW-1185">Reference proteome</keyword>
<dbReference type="InterPro" id="IPR000073">
    <property type="entry name" value="AB_hydrolase_1"/>
</dbReference>
<evidence type="ECO:0000259" key="1">
    <source>
        <dbReference type="Pfam" id="PF00561"/>
    </source>
</evidence>
<gene>
    <name evidence="2" type="ORF">GCM10010909_21580</name>
</gene>
<comment type="caution">
    <text evidence="2">The sequence shown here is derived from an EMBL/GenBank/DDBJ whole genome shotgun (WGS) entry which is preliminary data.</text>
</comment>
<dbReference type="Gene3D" id="3.40.50.1820">
    <property type="entry name" value="alpha/beta hydrolase"/>
    <property type="match status" value="1"/>
</dbReference>
<dbReference type="Pfam" id="PF00561">
    <property type="entry name" value="Abhydrolase_1"/>
    <property type="match status" value="1"/>
</dbReference>
<dbReference type="InterPro" id="IPR050266">
    <property type="entry name" value="AB_hydrolase_sf"/>
</dbReference>
<reference evidence="3" key="1">
    <citation type="journal article" date="2019" name="Int. J. Syst. Evol. Microbiol.">
        <title>The Global Catalogue of Microorganisms (GCM) 10K type strain sequencing project: providing services to taxonomists for standard genome sequencing and annotation.</title>
        <authorList>
            <consortium name="The Broad Institute Genomics Platform"/>
            <consortium name="The Broad Institute Genome Sequencing Center for Infectious Disease"/>
            <person name="Wu L."/>
            <person name="Ma J."/>
        </authorList>
    </citation>
    <scope>NUCLEOTIDE SEQUENCE [LARGE SCALE GENOMIC DNA]</scope>
    <source>
        <strain evidence="3">NBRC 112502</strain>
    </source>
</reference>
<protein>
    <recommendedName>
        <fullName evidence="1">AB hydrolase-1 domain-containing protein</fullName>
    </recommendedName>
</protein>
<dbReference type="PANTHER" id="PTHR43798">
    <property type="entry name" value="MONOACYLGLYCEROL LIPASE"/>
    <property type="match status" value="1"/>
</dbReference>
<dbReference type="Proteomes" id="UP001156641">
    <property type="component" value="Unassembled WGS sequence"/>
</dbReference>